<evidence type="ECO:0000256" key="2">
    <source>
        <dbReference type="SAM" id="Phobius"/>
    </source>
</evidence>
<reference evidence="4 6" key="1">
    <citation type="submission" date="2019-03" db="EMBL/GenBank/DDBJ databases">
        <title>Vagococcus sp. was isolated fron gut of Carduelis flavirostris.</title>
        <authorList>
            <person name="Ge Y."/>
        </authorList>
    </citation>
    <scope>NUCLEOTIDE SEQUENCE [LARGE SCALE GENOMIC DNA]</scope>
    <source>
        <strain evidence="4 6">CF-210</strain>
    </source>
</reference>
<dbReference type="OrthoDB" id="2200521at2"/>
<dbReference type="Gene3D" id="3.40.50.300">
    <property type="entry name" value="P-loop containing nucleotide triphosphate hydrolases"/>
    <property type="match status" value="1"/>
</dbReference>
<keyword evidence="2" id="KW-1133">Transmembrane helix</keyword>
<dbReference type="InterPro" id="IPR027417">
    <property type="entry name" value="P-loop_NTPase"/>
</dbReference>
<evidence type="ECO:0000313" key="4">
    <source>
        <dbReference type="EMBL" id="TFZ40577.1"/>
    </source>
</evidence>
<organism evidence="3 5">
    <name type="scientific">Vagococcus xieshaowenii</name>
    <dbReference type="NCBI Taxonomy" id="2562451"/>
    <lineage>
        <taxon>Bacteria</taxon>
        <taxon>Bacillati</taxon>
        <taxon>Bacillota</taxon>
        <taxon>Bacilli</taxon>
        <taxon>Lactobacillales</taxon>
        <taxon>Enterococcaceae</taxon>
        <taxon>Vagococcus</taxon>
    </lineage>
</organism>
<keyword evidence="2" id="KW-0472">Membrane</keyword>
<evidence type="ECO:0000313" key="6">
    <source>
        <dbReference type="Proteomes" id="UP000297725"/>
    </source>
</evidence>
<reference evidence="3 5" key="2">
    <citation type="journal article" date="2020" name="Int. J. Syst. Evol. Microbiol.">
        <title>Vagococcus xieshaowenii sp. nov., isolated from snow finch (Montifringilla taczanowskii) cloacal content.</title>
        <authorList>
            <person name="Ge Y."/>
            <person name="Yang J."/>
            <person name="Lai X.H."/>
            <person name="Zhang G."/>
            <person name="Jin D."/>
            <person name="Lu S."/>
            <person name="Wang B."/>
            <person name="Huang Y."/>
            <person name="Huang Y."/>
            <person name="Ren Z."/>
            <person name="Zhang X."/>
            <person name="Xu J."/>
        </authorList>
    </citation>
    <scope>NUCLEOTIDE SEQUENCE [LARGE SCALE GENOMIC DNA]</scope>
    <source>
        <strain evidence="3">Personal::cf-49</strain>
        <strain evidence="5">personal::cf-49</strain>
    </source>
</reference>
<accession>A0A7Z1Y9D5</accession>
<feature type="transmembrane region" description="Helical" evidence="2">
    <location>
        <begin position="6"/>
        <end position="25"/>
    </location>
</feature>
<protein>
    <submittedName>
        <fullName evidence="3">Uncharacterized protein</fullName>
    </submittedName>
</protein>
<dbReference type="EMBL" id="CP038865">
    <property type="protein sequence ID" value="QCA28615.1"/>
    <property type="molecule type" value="Genomic_DNA"/>
</dbReference>
<proteinExistence type="predicted"/>
<feature type="coiled-coil region" evidence="1">
    <location>
        <begin position="26"/>
        <end position="102"/>
    </location>
</feature>
<name>A0A4Z0D6R6_9ENTE</name>
<dbReference type="Proteomes" id="UP000297725">
    <property type="component" value="Unassembled WGS sequence"/>
</dbReference>
<sequence length="159" mass="18923">MKKQRIVYYLILLLLLGVSGYSFYLSKHYHQELKMLTNDYQKLTDKFNIRDKKYQELEEKLMNEKSKNNDLEEKVKKISKDFSEIEQELSNYKKELNDYRSQENLNLENQSIVQTPSSPNVDPISERDAFAATFRTEHGREPSSGEIQMYWLRKQGLAE</sequence>
<dbReference type="Proteomes" id="UP000296883">
    <property type="component" value="Chromosome"/>
</dbReference>
<evidence type="ECO:0000313" key="5">
    <source>
        <dbReference type="Proteomes" id="UP000296883"/>
    </source>
</evidence>
<dbReference type="RefSeq" id="WP_135254783.1">
    <property type="nucleotide sequence ID" value="NZ_CP038865.1"/>
</dbReference>
<dbReference type="EMBL" id="SRHU01000024">
    <property type="protein sequence ID" value="TFZ40577.1"/>
    <property type="molecule type" value="Genomic_DNA"/>
</dbReference>
<keyword evidence="1" id="KW-0175">Coiled coil</keyword>
<accession>A0A4Z0D6R6</accession>
<dbReference type="KEGG" id="vac:E4Z98_04520"/>
<keyword evidence="5" id="KW-1185">Reference proteome</keyword>
<keyword evidence="2" id="KW-0812">Transmembrane</keyword>
<dbReference type="AlphaFoldDB" id="A0A4Z0D6R6"/>
<evidence type="ECO:0000256" key="1">
    <source>
        <dbReference type="SAM" id="Coils"/>
    </source>
</evidence>
<gene>
    <name evidence="4" type="ORF">E4031_07255</name>
    <name evidence="3" type="ORF">E4Z98_04520</name>
</gene>
<evidence type="ECO:0000313" key="3">
    <source>
        <dbReference type="EMBL" id="QCA28615.1"/>
    </source>
</evidence>